<gene>
    <name evidence="2" type="ORF">PCOR1329_LOCUS57648</name>
</gene>
<proteinExistence type="predicted"/>
<reference evidence="2" key="1">
    <citation type="submission" date="2023-10" db="EMBL/GenBank/DDBJ databases">
        <authorList>
            <person name="Chen Y."/>
            <person name="Shah S."/>
            <person name="Dougan E. K."/>
            <person name="Thang M."/>
            <person name="Chan C."/>
        </authorList>
    </citation>
    <scope>NUCLEOTIDE SEQUENCE [LARGE SCALE GENOMIC DNA]</scope>
</reference>
<dbReference type="Proteomes" id="UP001189429">
    <property type="component" value="Unassembled WGS sequence"/>
</dbReference>
<evidence type="ECO:0000313" key="2">
    <source>
        <dbReference type="EMBL" id="CAK0872074.1"/>
    </source>
</evidence>
<organism evidence="2 3">
    <name type="scientific">Prorocentrum cordatum</name>
    <dbReference type="NCBI Taxonomy" id="2364126"/>
    <lineage>
        <taxon>Eukaryota</taxon>
        <taxon>Sar</taxon>
        <taxon>Alveolata</taxon>
        <taxon>Dinophyceae</taxon>
        <taxon>Prorocentrales</taxon>
        <taxon>Prorocentraceae</taxon>
        <taxon>Prorocentrum</taxon>
    </lineage>
</organism>
<sequence>MSEPLGRESSQGKFPFRDTHFAVSSEKARAAAGAAGRARGFACLGHDGLASRSAKKKLGWKCKHTLKEPPGEPCVRLPGSFSASELADWGVAAERLGRTGGEREPEAEEAGEGDPKTAAGPGPAAGLGARPLRRRWPGDRELGGPVIFMTNLPHVKVVHKDPNLLSGAERGAVERISKDEELQGLSRSSAASVVRGERFGRRSRLVVAVVAVEAEAALPYVRERRIPKM</sequence>
<protein>
    <submittedName>
        <fullName evidence="2">Uncharacterized protein</fullName>
    </submittedName>
</protein>
<comment type="caution">
    <text evidence="2">The sequence shown here is derived from an EMBL/GenBank/DDBJ whole genome shotgun (WGS) entry which is preliminary data.</text>
</comment>
<feature type="compositionally biased region" description="Low complexity" evidence="1">
    <location>
        <begin position="118"/>
        <end position="130"/>
    </location>
</feature>
<evidence type="ECO:0000256" key="1">
    <source>
        <dbReference type="SAM" id="MobiDB-lite"/>
    </source>
</evidence>
<name>A0ABN9VGW7_9DINO</name>
<dbReference type="EMBL" id="CAUYUJ010017130">
    <property type="protein sequence ID" value="CAK0872074.1"/>
    <property type="molecule type" value="Genomic_DNA"/>
</dbReference>
<keyword evidence="3" id="KW-1185">Reference proteome</keyword>
<accession>A0ABN9VGW7</accession>
<evidence type="ECO:0000313" key="3">
    <source>
        <dbReference type="Proteomes" id="UP001189429"/>
    </source>
</evidence>
<feature type="region of interest" description="Disordered" evidence="1">
    <location>
        <begin position="99"/>
        <end position="135"/>
    </location>
</feature>